<dbReference type="Proteomes" id="UP000006381">
    <property type="component" value="Chromosome"/>
</dbReference>
<dbReference type="GeneID" id="93290388"/>
<sequence>MIRILFIIITVYLITKTVLWYSDCEPESSRELRKALRYSDYNLSYIDKVANVIALGAKVVVTDTKTQIVVPTKGFWQLSTNAQVRACLKHRMDNDQFRNFMLINFDKNLIFSNLEINQNNLVKTGMKPLYRSRRHRP</sequence>
<gene>
    <name evidence="1" type="ordered locus">LBA0482</name>
</gene>
<evidence type="ECO:0000313" key="1">
    <source>
        <dbReference type="EMBL" id="AAV42367.1"/>
    </source>
</evidence>
<dbReference type="RefSeq" id="WP_003546177.1">
    <property type="nucleotide sequence ID" value="NC_006814.3"/>
</dbReference>
<name>Q5FLQ7_LACAC</name>
<keyword evidence="2" id="KW-1185">Reference proteome</keyword>
<reference evidence="1 2" key="1">
    <citation type="journal article" date="2005" name="Proc. Natl. Acad. Sci. U.S.A.">
        <title>Complete genome sequence of the probiotic lactic acid bacterium Lactobacillus acidophilus NCFM.</title>
        <authorList>
            <person name="Altermann E."/>
            <person name="Russell W.M."/>
            <person name="Azcarate-Peril M.A."/>
            <person name="Barrangou R."/>
            <person name="Buck B.L."/>
            <person name="McAuliffe O."/>
            <person name="Souther N."/>
            <person name="Dobson A."/>
            <person name="Duong T."/>
            <person name="Callanan M."/>
            <person name="Lick S."/>
            <person name="Hamrick A."/>
            <person name="Cano R."/>
            <person name="Klaenhammer T.R."/>
        </authorList>
    </citation>
    <scope>NUCLEOTIDE SEQUENCE [LARGE SCALE GENOMIC DNA]</scope>
    <source>
        <strain evidence="2">ATCC 700396 / NCK56 / N2 / NCFM</strain>
    </source>
</reference>
<dbReference type="AlphaFoldDB" id="Q5FLQ7"/>
<proteinExistence type="predicted"/>
<dbReference type="KEGG" id="lac:LBA0482"/>
<dbReference type="STRING" id="272621.LBA0482"/>
<protein>
    <submittedName>
        <fullName evidence="1">Uncharacterized protein</fullName>
    </submittedName>
</protein>
<dbReference type="EMBL" id="CP000033">
    <property type="protein sequence ID" value="AAV42367.1"/>
    <property type="molecule type" value="Genomic_DNA"/>
</dbReference>
<dbReference type="HOGENOM" id="CLU_1862567_0_0_9"/>
<dbReference type="BioCyc" id="LACI272621:G1G49-507-MONOMER"/>
<organism evidence="2">
    <name type="scientific">Lactobacillus acidophilus (strain ATCC 700396 / NCK56 / N2 / NCFM)</name>
    <dbReference type="NCBI Taxonomy" id="272621"/>
    <lineage>
        <taxon>Bacteria</taxon>
        <taxon>Bacillati</taxon>
        <taxon>Bacillota</taxon>
        <taxon>Bacilli</taxon>
        <taxon>Lactobacillales</taxon>
        <taxon>Lactobacillaceae</taxon>
        <taxon>Lactobacillus</taxon>
    </lineage>
</organism>
<accession>Q5FLQ7</accession>
<evidence type="ECO:0000313" key="2">
    <source>
        <dbReference type="Proteomes" id="UP000006381"/>
    </source>
</evidence>